<comment type="similarity">
    <text evidence="2">Belongs to the bacterial solute-binding protein SsuA/TauA family.</text>
</comment>
<dbReference type="Pfam" id="PF13379">
    <property type="entry name" value="NMT1_2"/>
    <property type="match status" value="1"/>
</dbReference>
<feature type="signal peptide" evidence="4">
    <location>
        <begin position="1"/>
        <end position="32"/>
    </location>
</feature>
<dbReference type="PANTHER" id="PTHR30024">
    <property type="entry name" value="ALIPHATIC SULFONATES-BINDING PROTEIN-RELATED"/>
    <property type="match status" value="1"/>
</dbReference>
<dbReference type="InterPro" id="IPR006311">
    <property type="entry name" value="TAT_signal"/>
</dbReference>
<accession>A0ABP8YHA9</accession>
<dbReference type="Proteomes" id="UP001499882">
    <property type="component" value="Unassembled WGS sequence"/>
</dbReference>
<organism evidence="5 6">
    <name type="scientific">Nocardioides endophyticus</name>
    <dbReference type="NCBI Taxonomy" id="1353775"/>
    <lineage>
        <taxon>Bacteria</taxon>
        <taxon>Bacillati</taxon>
        <taxon>Actinomycetota</taxon>
        <taxon>Actinomycetes</taxon>
        <taxon>Propionibacteriales</taxon>
        <taxon>Nocardioidaceae</taxon>
        <taxon>Nocardioides</taxon>
    </lineage>
</organism>
<proteinExistence type="inferred from homology"/>
<sequence>MNNLSRRSRIGAAAIAAGLLTTSLTACSGASAHDDAIRVGYFPNLAHAGAILGVEGGYFADHLGDVDLTTEVITAGPDAVTALVSDKVDMAFLGPAPAVNAYLKSDGDVTLISGASSGGVRFVARPELVESGDFSGAKIASPALGGSPDVALRYWLGDEGYAVDVPDAENGVSVVPQEPGQSVGAYASGAIDGAWMHEPFVSLLEDAGAEEVVDERDLWPGGQFATTVLVVRTSVLEERRDDVEAVLAGLVDAMDAIDSDPSGSRAIVASFIAGQTGLELDPALVGKAWSSIDFTTDPLEDTIESGARRAVVQGVLDSADLDGFVDLGPLTEVGGSE</sequence>
<dbReference type="SUPFAM" id="SSF53850">
    <property type="entry name" value="Periplasmic binding protein-like II"/>
    <property type="match status" value="1"/>
</dbReference>
<evidence type="ECO:0000256" key="1">
    <source>
        <dbReference type="ARBA" id="ARBA00004418"/>
    </source>
</evidence>
<name>A0ABP8YHA9_9ACTN</name>
<evidence type="ECO:0000313" key="5">
    <source>
        <dbReference type="EMBL" id="GAA4727997.1"/>
    </source>
</evidence>
<evidence type="ECO:0000256" key="4">
    <source>
        <dbReference type="SAM" id="SignalP"/>
    </source>
</evidence>
<reference evidence="6" key="1">
    <citation type="journal article" date="2019" name="Int. J. Syst. Evol. Microbiol.">
        <title>The Global Catalogue of Microorganisms (GCM) 10K type strain sequencing project: providing services to taxonomists for standard genome sequencing and annotation.</title>
        <authorList>
            <consortium name="The Broad Institute Genomics Platform"/>
            <consortium name="The Broad Institute Genome Sequencing Center for Infectious Disease"/>
            <person name="Wu L."/>
            <person name="Ma J."/>
        </authorList>
    </citation>
    <scope>NUCLEOTIDE SEQUENCE [LARGE SCALE GENOMIC DNA]</scope>
    <source>
        <strain evidence="6">JCM 18532</strain>
    </source>
</reference>
<dbReference type="Gene3D" id="3.40.190.10">
    <property type="entry name" value="Periplasmic binding protein-like II"/>
    <property type="match status" value="2"/>
</dbReference>
<dbReference type="PROSITE" id="PS51318">
    <property type="entry name" value="TAT"/>
    <property type="match status" value="1"/>
</dbReference>
<comment type="subcellular location">
    <subcellularLocation>
        <location evidence="1">Periplasm</location>
    </subcellularLocation>
</comment>
<evidence type="ECO:0000256" key="3">
    <source>
        <dbReference type="ARBA" id="ARBA00022729"/>
    </source>
</evidence>
<dbReference type="PROSITE" id="PS51257">
    <property type="entry name" value="PROKAR_LIPOPROTEIN"/>
    <property type="match status" value="1"/>
</dbReference>
<comment type="caution">
    <text evidence="5">The sequence shown here is derived from an EMBL/GenBank/DDBJ whole genome shotgun (WGS) entry which is preliminary data.</text>
</comment>
<gene>
    <name evidence="5" type="ORF">GCM10023350_08890</name>
</gene>
<dbReference type="EMBL" id="BAABKN010000005">
    <property type="protein sequence ID" value="GAA4727997.1"/>
    <property type="molecule type" value="Genomic_DNA"/>
</dbReference>
<keyword evidence="6" id="KW-1185">Reference proteome</keyword>
<dbReference type="PANTHER" id="PTHR30024:SF47">
    <property type="entry name" value="TAURINE-BINDING PERIPLASMIC PROTEIN"/>
    <property type="match status" value="1"/>
</dbReference>
<keyword evidence="3 4" id="KW-0732">Signal</keyword>
<protein>
    <submittedName>
        <fullName evidence="5">ABC transporter substrate-binding protein</fullName>
    </submittedName>
</protein>
<evidence type="ECO:0000313" key="6">
    <source>
        <dbReference type="Proteomes" id="UP001499882"/>
    </source>
</evidence>
<feature type="chain" id="PRO_5047050077" evidence="4">
    <location>
        <begin position="33"/>
        <end position="337"/>
    </location>
</feature>
<evidence type="ECO:0000256" key="2">
    <source>
        <dbReference type="ARBA" id="ARBA00010742"/>
    </source>
</evidence>
<dbReference type="RefSeq" id="WP_345525382.1">
    <property type="nucleotide sequence ID" value="NZ_BAABKN010000005.1"/>
</dbReference>